<dbReference type="InterPro" id="IPR013546">
    <property type="entry name" value="PII_UdlTrfase/GS_AdlTrfase"/>
</dbReference>
<evidence type="ECO:0000256" key="7">
    <source>
        <dbReference type="ARBA" id="ARBA00047968"/>
    </source>
</evidence>
<dbReference type="NCBIfam" id="TIGR01693">
    <property type="entry name" value="UTase_glnD"/>
    <property type="match status" value="1"/>
</dbReference>
<dbReference type="SUPFAM" id="SSF55021">
    <property type="entry name" value="ACT-like"/>
    <property type="match status" value="2"/>
</dbReference>
<dbReference type="InterPro" id="IPR043519">
    <property type="entry name" value="NT_sf"/>
</dbReference>
<dbReference type="AlphaFoldDB" id="A0A9J6RQF8"/>
<comment type="catalytic activity">
    <reaction evidence="8">
        <text>[protein-PII]-L-tyrosine + UTP = [protein-PII]-uridylyl-L-tyrosine + diphosphate</text>
        <dbReference type="Rhea" id="RHEA:13673"/>
        <dbReference type="Rhea" id="RHEA-COMP:12147"/>
        <dbReference type="Rhea" id="RHEA-COMP:12148"/>
        <dbReference type="ChEBI" id="CHEBI:33019"/>
        <dbReference type="ChEBI" id="CHEBI:46398"/>
        <dbReference type="ChEBI" id="CHEBI:46858"/>
        <dbReference type="ChEBI" id="CHEBI:90602"/>
        <dbReference type="EC" id="2.7.7.59"/>
    </reaction>
</comment>
<feature type="domain" description="ACT" evidence="9">
    <location>
        <begin position="707"/>
        <end position="791"/>
    </location>
</feature>
<dbReference type="SMART" id="SM00471">
    <property type="entry name" value="HDc"/>
    <property type="match status" value="1"/>
</dbReference>
<dbReference type="NCBIfam" id="NF001366">
    <property type="entry name" value="PRK00275.1"/>
    <property type="match status" value="1"/>
</dbReference>
<evidence type="ECO:0000259" key="9">
    <source>
        <dbReference type="PROSITE" id="PS51671"/>
    </source>
</evidence>
<dbReference type="FunFam" id="1.10.3090.10:FF:000005">
    <property type="entry name" value="Bifunctional uridylyltransferase/uridylyl-removing enzyme"/>
    <property type="match status" value="1"/>
</dbReference>
<dbReference type="PANTHER" id="PTHR47320:SF1">
    <property type="entry name" value="BIFUNCTIONAL URIDYLYLTRANSFERASE_URIDYLYL-REMOVING ENZYME"/>
    <property type="match status" value="1"/>
</dbReference>
<feature type="region of interest" description="Uridylyltransferase" evidence="8">
    <location>
        <begin position="1"/>
        <end position="343"/>
    </location>
</feature>
<evidence type="ECO:0000313" key="12">
    <source>
        <dbReference type="Proteomes" id="UP001069090"/>
    </source>
</evidence>
<keyword evidence="3" id="KW-0677">Repeat</keyword>
<dbReference type="Gene3D" id="1.20.120.330">
    <property type="entry name" value="Nucleotidyltransferases domain 2"/>
    <property type="match status" value="1"/>
</dbReference>
<dbReference type="GO" id="GO:0008773">
    <property type="term" value="F:[protein-PII] uridylyltransferase activity"/>
    <property type="evidence" value="ECO:0007669"/>
    <property type="project" value="UniProtKB-UniRule"/>
</dbReference>
<dbReference type="Pfam" id="PF01966">
    <property type="entry name" value="HD"/>
    <property type="match status" value="1"/>
</dbReference>
<evidence type="ECO:0000256" key="2">
    <source>
        <dbReference type="ARBA" id="ARBA00022695"/>
    </source>
</evidence>
<dbReference type="GO" id="GO:0008893">
    <property type="term" value="F:guanosine-3',5'-bis(diphosphate) 3'-diphosphatase activity"/>
    <property type="evidence" value="ECO:0007669"/>
    <property type="project" value="UniProtKB-EC"/>
</dbReference>
<comment type="similarity">
    <text evidence="8">Belongs to the GlnD family.</text>
</comment>
<dbReference type="InterPro" id="IPR002934">
    <property type="entry name" value="Polymerase_NTP_transf_dom"/>
</dbReference>
<comment type="cofactor">
    <cofactor evidence="8">
        <name>Mg(2+)</name>
        <dbReference type="ChEBI" id="CHEBI:18420"/>
    </cofactor>
</comment>
<keyword evidence="1 8" id="KW-0808">Transferase</keyword>
<name>A0A9J6RQF8_9GAMM</name>
<dbReference type="HAMAP" id="MF_00277">
    <property type="entry name" value="PII_uridylyl_transf"/>
    <property type="match status" value="1"/>
</dbReference>
<comment type="function">
    <text evidence="8">Modifies, by uridylylation and deuridylylation, the PII regulatory proteins (GlnB and homologs), in response to the nitrogen status of the cell that GlnD senses through the glutamine level. Under low glutamine levels, catalyzes the conversion of the PII proteins and UTP to PII-UMP and PPi, while under higher glutamine levels, GlnD hydrolyzes PII-UMP to PII and UMP (deuridylylation). Thus, controls uridylylation state and activity of the PII proteins, and plays an important role in the regulation of nitrogen metabolism.</text>
</comment>
<dbReference type="PROSITE" id="PS51831">
    <property type="entry name" value="HD"/>
    <property type="match status" value="1"/>
</dbReference>
<protein>
    <recommendedName>
        <fullName evidence="8">Bifunctional uridylyltransferase/uridylyl-removing enzyme</fullName>
        <shortName evidence="8">UTase/UR</shortName>
    </recommendedName>
    <alternativeName>
        <fullName evidence="8">Bifunctional [protein-PII] modification enzyme</fullName>
    </alternativeName>
    <alternativeName>
        <fullName evidence="8">Bifunctional nitrogen sensor protein</fullName>
    </alternativeName>
    <domain>
        <recommendedName>
            <fullName evidence="8">[Protein-PII] uridylyltransferase</fullName>
            <shortName evidence="8">PII uridylyltransferase</shortName>
            <shortName evidence="8">UTase</shortName>
            <ecNumber evidence="8">2.7.7.59</ecNumber>
        </recommendedName>
    </domain>
    <domain>
        <recommendedName>
            <fullName evidence="8">[Protein-PII]-UMP uridylyl-removing enzyme</fullName>
            <shortName evidence="8">UR</shortName>
            <ecNumber evidence="8">3.1.4.-</ecNumber>
        </recommendedName>
    </domain>
</protein>
<dbReference type="SUPFAM" id="SSF81301">
    <property type="entry name" value="Nucleotidyltransferase"/>
    <property type="match status" value="1"/>
</dbReference>
<dbReference type="RefSeq" id="WP_258332564.1">
    <property type="nucleotide sequence ID" value="NZ_JAPTGG010000012.1"/>
</dbReference>
<dbReference type="Proteomes" id="UP001069090">
    <property type="component" value="Unassembled WGS sequence"/>
</dbReference>
<dbReference type="CDD" id="cd04900">
    <property type="entry name" value="ACT_UUR-like_1"/>
    <property type="match status" value="1"/>
</dbReference>
<dbReference type="Gene3D" id="1.10.3090.10">
    <property type="entry name" value="cca-adding enzyme, domain 2"/>
    <property type="match status" value="1"/>
</dbReference>
<dbReference type="InterPro" id="IPR003607">
    <property type="entry name" value="HD/PDEase_dom"/>
</dbReference>
<dbReference type="PIRSF" id="PIRSF006288">
    <property type="entry name" value="PII_uridyltransf"/>
    <property type="match status" value="1"/>
</dbReference>
<keyword evidence="5 8" id="KW-0460">Magnesium</keyword>
<sequence length="892" mass="102648">MNKLPLAIPSDIFDREHFLCAVKSARQPLPLFKDSIARVTDYFHQQFQQGSDIRQLIWGRAHYIDQLLQCAWQLFDWPDSISLNAVGGYGRGELHPHSDIDLLILINEQAEQDCQQAIGEFVTLLWDMKLNIGHSVRSLQECFEQAEQDITIATSLLESRTLAGPPAMLAKAVSNTEQHSWPSHAFFRAKWREQIKRHSKHGNSEYNLEPNVKSSPGGLRDVQMIGWIAKRHFNAQAMDDLVERGFLLKPELNSLNQGLDFLWRVRYALHMVTGRAEDRLLFDHQRTLAKMFGFEDDDIRLAVEGFMQQYYRWAITLGQLNDLLIQYFDETILRASEDETIIDINPRFRVRNGHIEVTHNQVFAQTPAALMEVFLLIAQSPNIDGLRATTIRLIREYAATIDDDFRSDPQIAEYFMALLRCKEKVALQLRRMLRFGVLEMYLPEFKAIIGQMQHDLFHIYSVDAHTMEVVKNLRRFHYPKFQKRFPVAARIVQRMEQVELLYIAGLYHDIAKGRGGDHSELGVADVTRFAQRHKLSKKDTNLVAWLVQHHLLMSSVAQRKDISSPDVIRDFANVVGSQRRLDYLYALTVADINGTNPSLWNSWRASLLRQLYTETTGALRRGLENPADKHEWIEETQTSAMEKLLGLGFSEEKIHGLWSGVGEEYFLRESVEDIVWHTEAIAQSLNQNAPLILTKESGELDNEGATQIFIHTHDRPSLFALTAAALEQLNLNIMDARIYSSGDGYTLDTFYVLDADNKPIGDNPKRLAAIKQLLQEKIQNPQHYLAKISKRTPRQMRLFSIPTRTRFHNDEDLDFSVLEIITPDRPGLLARVGKIFMEHDVMLQNAKITTLGEKVEDVFFITDYQHKPITDNELAEKIQRAICKELDEQAQI</sequence>
<evidence type="ECO:0000313" key="11">
    <source>
        <dbReference type="EMBL" id="MCZ0866400.1"/>
    </source>
</evidence>
<dbReference type="SUPFAM" id="SSF109604">
    <property type="entry name" value="HD-domain/PDEase-like"/>
    <property type="match status" value="1"/>
</dbReference>
<dbReference type="InterPro" id="IPR010043">
    <property type="entry name" value="UTase/UR"/>
</dbReference>
<dbReference type="Pfam" id="PF01842">
    <property type="entry name" value="ACT"/>
    <property type="match status" value="1"/>
</dbReference>
<keyword evidence="12" id="KW-1185">Reference proteome</keyword>
<organism evidence="11 12">
    <name type="scientific">Dasania phycosphaerae</name>
    <dbReference type="NCBI Taxonomy" id="2950436"/>
    <lineage>
        <taxon>Bacteria</taxon>
        <taxon>Pseudomonadati</taxon>
        <taxon>Pseudomonadota</taxon>
        <taxon>Gammaproteobacteria</taxon>
        <taxon>Cellvibrionales</taxon>
        <taxon>Spongiibacteraceae</taxon>
        <taxon>Dasania</taxon>
    </lineage>
</organism>
<keyword evidence="4 8" id="KW-0378">Hydrolase</keyword>
<dbReference type="CDD" id="cd05401">
    <property type="entry name" value="NT_GlnE_GlnD_like"/>
    <property type="match status" value="1"/>
</dbReference>
<dbReference type="EC" id="2.7.7.59" evidence="8"/>
<reference evidence="11 12" key="1">
    <citation type="submission" date="2022-12" db="EMBL/GenBank/DDBJ databases">
        <title>Dasania phycosphaerae sp. nov., isolated from particulate material of the south coast of Korea.</title>
        <authorList>
            <person name="Jiang Y."/>
        </authorList>
    </citation>
    <scope>NUCLEOTIDE SEQUENCE [LARGE SCALE GENOMIC DNA]</scope>
    <source>
        <strain evidence="11 12">GY-19</strain>
    </source>
</reference>
<comment type="catalytic activity">
    <reaction evidence="8">
        <text>[protein-PII]-uridylyl-L-tyrosine + H2O = [protein-PII]-L-tyrosine + UMP + H(+)</text>
        <dbReference type="Rhea" id="RHEA:48600"/>
        <dbReference type="Rhea" id="RHEA-COMP:12147"/>
        <dbReference type="Rhea" id="RHEA-COMP:12148"/>
        <dbReference type="ChEBI" id="CHEBI:15377"/>
        <dbReference type="ChEBI" id="CHEBI:15378"/>
        <dbReference type="ChEBI" id="CHEBI:46858"/>
        <dbReference type="ChEBI" id="CHEBI:57865"/>
        <dbReference type="ChEBI" id="CHEBI:90602"/>
    </reaction>
</comment>
<proteinExistence type="inferred from homology"/>
<dbReference type="InterPro" id="IPR006674">
    <property type="entry name" value="HD_domain"/>
</dbReference>
<evidence type="ECO:0000256" key="3">
    <source>
        <dbReference type="ARBA" id="ARBA00022737"/>
    </source>
</evidence>
<dbReference type="GO" id="GO:0006808">
    <property type="term" value="P:regulation of nitrogen utilization"/>
    <property type="evidence" value="ECO:0007669"/>
    <property type="project" value="UniProtKB-UniRule"/>
</dbReference>
<dbReference type="Pfam" id="PF08335">
    <property type="entry name" value="GlnD_UR_UTase"/>
    <property type="match status" value="1"/>
</dbReference>
<comment type="caution">
    <text evidence="11">The sequence shown here is derived from an EMBL/GenBank/DDBJ whole genome shotgun (WGS) entry which is preliminary data.</text>
</comment>
<evidence type="ECO:0000259" key="10">
    <source>
        <dbReference type="PROSITE" id="PS51831"/>
    </source>
</evidence>
<dbReference type="EC" id="3.1.4.-" evidence="8"/>
<evidence type="ECO:0000256" key="1">
    <source>
        <dbReference type="ARBA" id="ARBA00022679"/>
    </source>
</evidence>
<evidence type="ECO:0000256" key="4">
    <source>
        <dbReference type="ARBA" id="ARBA00022801"/>
    </source>
</evidence>
<dbReference type="PROSITE" id="PS51671">
    <property type="entry name" value="ACT"/>
    <property type="match status" value="2"/>
</dbReference>
<dbReference type="EMBL" id="JAPTGG010000012">
    <property type="protein sequence ID" value="MCZ0866400.1"/>
    <property type="molecule type" value="Genomic_DNA"/>
</dbReference>
<comment type="activity regulation">
    <text evidence="8">Uridylyltransferase (UTase) activity is inhibited by glutamine, while glutamine activates uridylyl-removing (UR) activity.</text>
</comment>
<keyword evidence="6 8" id="KW-0511">Multifunctional enzyme</keyword>
<dbReference type="GO" id="GO:0008081">
    <property type="term" value="F:phosphoric diester hydrolase activity"/>
    <property type="evidence" value="ECO:0007669"/>
    <property type="project" value="UniProtKB-UniRule"/>
</dbReference>
<dbReference type="InterPro" id="IPR002912">
    <property type="entry name" value="ACT_dom"/>
</dbReference>
<gene>
    <name evidence="8" type="primary">glnD</name>
    <name evidence="11" type="ORF">O0V09_14400</name>
</gene>
<evidence type="ECO:0000256" key="8">
    <source>
        <dbReference type="HAMAP-Rule" id="MF_00277"/>
    </source>
</evidence>
<keyword evidence="2 8" id="KW-0548">Nucleotidyltransferase</keyword>
<evidence type="ECO:0000256" key="6">
    <source>
        <dbReference type="ARBA" id="ARBA00023268"/>
    </source>
</evidence>
<dbReference type="PANTHER" id="PTHR47320">
    <property type="entry name" value="BIFUNCTIONAL URIDYLYLTRANSFERASE/URIDYLYL-REMOVING ENZYME"/>
    <property type="match status" value="1"/>
</dbReference>
<dbReference type="CDD" id="cd04899">
    <property type="entry name" value="ACT_ACR-UUR-like_2"/>
    <property type="match status" value="1"/>
</dbReference>
<dbReference type="Pfam" id="PF01909">
    <property type="entry name" value="NTP_transf_2"/>
    <property type="match status" value="1"/>
</dbReference>
<accession>A0A9J6RQF8</accession>
<dbReference type="InterPro" id="IPR045865">
    <property type="entry name" value="ACT-like_dom_sf"/>
</dbReference>
<feature type="domain" description="HD" evidence="10">
    <location>
        <begin position="462"/>
        <end position="584"/>
    </location>
</feature>
<comment type="domain">
    <text evidence="8">Has four distinct domains: an N-terminal nucleotidyltransferase (NT) domain responsible for UTase activity, a central HD domain that encodes UR activity, and two C-terminal ACT domains that seem to have a role in glutamine sensing.</text>
</comment>
<dbReference type="SUPFAM" id="SSF81593">
    <property type="entry name" value="Nucleotidyltransferase substrate binding subunit/domain"/>
    <property type="match status" value="1"/>
</dbReference>
<evidence type="ECO:0000256" key="5">
    <source>
        <dbReference type="ARBA" id="ARBA00022842"/>
    </source>
</evidence>
<comment type="caution">
    <text evidence="8">Lacks conserved residue(s) required for the propagation of feature annotation.</text>
</comment>
<comment type="catalytic activity">
    <reaction evidence="7">
        <text>guanosine 3',5'-bis(diphosphate) + H2O = GDP + diphosphate + H(+)</text>
        <dbReference type="Rhea" id="RHEA:14253"/>
        <dbReference type="ChEBI" id="CHEBI:15377"/>
        <dbReference type="ChEBI" id="CHEBI:15378"/>
        <dbReference type="ChEBI" id="CHEBI:33019"/>
        <dbReference type="ChEBI" id="CHEBI:58189"/>
        <dbReference type="ChEBI" id="CHEBI:77828"/>
        <dbReference type="EC" id="3.1.7.2"/>
    </reaction>
</comment>
<dbReference type="CDD" id="cd00077">
    <property type="entry name" value="HDc"/>
    <property type="match status" value="1"/>
</dbReference>
<feature type="domain" description="ACT" evidence="9">
    <location>
        <begin position="817"/>
        <end position="892"/>
    </location>
</feature>